<dbReference type="Proteomes" id="UP001589619">
    <property type="component" value="Unassembled WGS sequence"/>
</dbReference>
<name>A0ABV5VR77_9BACL</name>
<dbReference type="Gene3D" id="3.40.190.10">
    <property type="entry name" value="Periplasmic binding protein-like II"/>
    <property type="match status" value="1"/>
</dbReference>
<dbReference type="Pfam" id="PF01547">
    <property type="entry name" value="SBP_bac_1"/>
    <property type="match status" value="1"/>
</dbReference>
<evidence type="ECO:0000259" key="4">
    <source>
        <dbReference type="PROSITE" id="PS50949"/>
    </source>
</evidence>
<dbReference type="SMART" id="SM00345">
    <property type="entry name" value="HTH_GNTR"/>
    <property type="match status" value="1"/>
</dbReference>
<reference evidence="5 6" key="1">
    <citation type="submission" date="2024-09" db="EMBL/GenBank/DDBJ databases">
        <authorList>
            <person name="Sun Q."/>
            <person name="Mori K."/>
        </authorList>
    </citation>
    <scope>NUCLEOTIDE SEQUENCE [LARGE SCALE GENOMIC DNA]</scope>
    <source>
        <strain evidence="5 6">JCM 12520</strain>
    </source>
</reference>
<keyword evidence="1" id="KW-0805">Transcription regulation</keyword>
<dbReference type="InterPro" id="IPR050490">
    <property type="entry name" value="Bact_solute-bd_prot1"/>
</dbReference>
<accession>A0ABV5VR77</accession>
<sequence length="463" mass="53122">MANRPSRATLSKRMDDMVRSIRDEIVSGKRKVGDYLPSERELGKLYCISNKSVRHCLDVLVGEGLIEKIPKVGNRIADGADNNSITIRFGCHLSTVDETDLGTLISQFHKQYPRIRVQTMMLEHYVSVRQTLETGIMDVVTVNIPNYRELVESDALDLLEPQQPNRDIYPYLYKAFSSHQGDMRVQPLTFSPVVLCYNRDHFREKNMLEPDSSWTWEDLKRASAQLAIPNERYGFYFYLLSNNRWPVFLLQSGMKLPPGDEPARICDGTWMDMLRLCRDTLVNETSVPLFYEEADAEKLFRQGKVSMIMTTYFSLNELKKADFEYDIAPLPYIESPKTLLVAIGLGIHARSEQKEAAQTFVDFLTSYSSQLNIRQRTLSIPALKPAAEWIGSETMYRPLRYPMHRDIVPTYRTYSDMNVTMDMLAAILGEAKLYWAGLESEQTVCVKIEQALNELRAAKTTLS</sequence>
<dbReference type="PANTHER" id="PTHR43649">
    <property type="entry name" value="ARABINOSE-BINDING PROTEIN-RELATED"/>
    <property type="match status" value="1"/>
</dbReference>
<keyword evidence="6" id="KW-1185">Reference proteome</keyword>
<evidence type="ECO:0000313" key="6">
    <source>
        <dbReference type="Proteomes" id="UP001589619"/>
    </source>
</evidence>
<proteinExistence type="predicted"/>
<dbReference type="Gene3D" id="1.10.10.10">
    <property type="entry name" value="Winged helix-like DNA-binding domain superfamily/Winged helix DNA-binding domain"/>
    <property type="match status" value="1"/>
</dbReference>
<gene>
    <name evidence="5" type="ORF">ACFFNY_04245</name>
</gene>
<dbReference type="RefSeq" id="WP_344904997.1">
    <property type="nucleotide sequence ID" value="NZ_BAAAYO010000002.1"/>
</dbReference>
<dbReference type="InterPro" id="IPR006059">
    <property type="entry name" value="SBP"/>
</dbReference>
<dbReference type="PANTHER" id="PTHR43649:SF30">
    <property type="entry name" value="ABC TRANSPORTER SUBSTRATE-BINDING PROTEIN"/>
    <property type="match status" value="1"/>
</dbReference>
<evidence type="ECO:0000256" key="2">
    <source>
        <dbReference type="ARBA" id="ARBA00023125"/>
    </source>
</evidence>
<dbReference type="PROSITE" id="PS50949">
    <property type="entry name" value="HTH_GNTR"/>
    <property type="match status" value="1"/>
</dbReference>
<dbReference type="SUPFAM" id="SSF46785">
    <property type="entry name" value="Winged helix' DNA-binding domain"/>
    <property type="match status" value="1"/>
</dbReference>
<dbReference type="CDD" id="cd07377">
    <property type="entry name" value="WHTH_GntR"/>
    <property type="match status" value="1"/>
</dbReference>
<evidence type="ECO:0000256" key="3">
    <source>
        <dbReference type="ARBA" id="ARBA00023163"/>
    </source>
</evidence>
<dbReference type="SUPFAM" id="SSF53850">
    <property type="entry name" value="Periplasmic binding protein-like II"/>
    <property type="match status" value="1"/>
</dbReference>
<keyword evidence="2" id="KW-0238">DNA-binding</keyword>
<keyword evidence="3" id="KW-0804">Transcription</keyword>
<dbReference type="InterPro" id="IPR036388">
    <property type="entry name" value="WH-like_DNA-bd_sf"/>
</dbReference>
<comment type="caution">
    <text evidence="5">The sequence shown here is derived from an EMBL/GenBank/DDBJ whole genome shotgun (WGS) entry which is preliminary data.</text>
</comment>
<organism evidence="5 6">
    <name type="scientific">Paenibacillus hodogayensis</name>
    <dbReference type="NCBI Taxonomy" id="279208"/>
    <lineage>
        <taxon>Bacteria</taxon>
        <taxon>Bacillati</taxon>
        <taxon>Bacillota</taxon>
        <taxon>Bacilli</taxon>
        <taxon>Bacillales</taxon>
        <taxon>Paenibacillaceae</taxon>
        <taxon>Paenibacillus</taxon>
    </lineage>
</organism>
<feature type="domain" description="HTH gntR-type" evidence="4">
    <location>
        <begin position="11"/>
        <end position="79"/>
    </location>
</feature>
<dbReference type="EMBL" id="JBHMAG010000004">
    <property type="protein sequence ID" value="MFB9750777.1"/>
    <property type="molecule type" value="Genomic_DNA"/>
</dbReference>
<evidence type="ECO:0000256" key="1">
    <source>
        <dbReference type="ARBA" id="ARBA00023015"/>
    </source>
</evidence>
<evidence type="ECO:0000313" key="5">
    <source>
        <dbReference type="EMBL" id="MFB9750777.1"/>
    </source>
</evidence>
<dbReference type="InterPro" id="IPR036390">
    <property type="entry name" value="WH_DNA-bd_sf"/>
</dbReference>
<dbReference type="InterPro" id="IPR000524">
    <property type="entry name" value="Tscrpt_reg_HTH_GntR"/>
</dbReference>
<dbReference type="Pfam" id="PF00392">
    <property type="entry name" value="GntR"/>
    <property type="match status" value="1"/>
</dbReference>
<protein>
    <submittedName>
        <fullName evidence="5">Extracellular solute-binding protein</fullName>
    </submittedName>
</protein>